<feature type="compositionally biased region" description="Polar residues" evidence="1">
    <location>
        <begin position="101"/>
        <end position="119"/>
    </location>
</feature>
<comment type="caution">
    <text evidence="2">The sequence shown here is derived from an EMBL/GenBank/DDBJ whole genome shotgun (WGS) entry which is preliminary data.</text>
</comment>
<gene>
    <name evidence="2" type="ORF">LX32DRAFT_679837</name>
</gene>
<sequence length="119" mass="13428">MASHGMGPAVWTICIFLDRLFSDRRPGFLDSANSTYAPDRLRRQPNRHNVYYYSLVLNMARGMSLPTDLGSRTTLLGQEEGEVHILSRDEMLQEPAPRRNPLQTPGAKSTLRNTTVPTK</sequence>
<dbReference type="Proteomes" id="UP001232148">
    <property type="component" value="Unassembled WGS sequence"/>
</dbReference>
<proteinExistence type="predicted"/>
<evidence type="ECO:0000313" key="3">
    <source>
        <dbReference type="Proteomes" id="UP001232148"/>
    </source>
</evidence>
<reference evidence="2" key="1">
    <citation type="submission" date="2021-06" db="EMBL/GenBank/DDBJ databases">
        <title>Comparative genomics, transcriptomics and evolutionary studies reveal genomic signatures of adaptation to plant cell wall in hemibiotrophic fungi.</title>
        <authorList>
            <consortium name="DOE Joint Genome Institute"/>
            <person name="Baroncelli R."/>
            <person name="Diaz J.F."/>
            <person name="Benocci T."/>
            <person name="Peng M."/>
            <person name="Battaglia E."/>
            <person name="Haridas S."/>
            <person name="Andreopoulos W."/>
            <person name="Labutti K."/>
            <person name="Pangilinan J."/>
            <person name="Floch G.L."/>
            <person name="Makela M.R."/>
            <person name="Henrissat B."/>
            <person name="Grigoriev I.V."/>
            <person name="Crouch J.A."/>
            <person name="De Vries R.P."/>
            <person name="Sukno S.A."/>
            <person name="Thon M.R."/>
        </authorList>
    </citation>
    <scope>NUCLEOTIDE SEQUENCE</scope>
    <source>
        <strain evidence="2">MAFF235873</strain>
    </source>
</reference>
<feature type="region of interest" description="Disordered" evidence="1">
    <location>
        <begin position="88"/>
        <end position="119"/>
    </location>
</feature>
<dbReference type="EMBL" id="MU842822">
    <property type="protein sequence ID" value="KAK2033471.1"/>
    <property type="molecule type" value="Genomic_DNA"/>
</dbReference>
<accession>A0AAD9HSI2</accession>
<keyword evidence="3" id="KW-1185">Reference proteome</keyword>
<organism evidence="2 3">
    <name type="scientific">Colletotrichum zoysiae</name>
    <dbReference type="NCBI Taxonomy" id="1216348"/>
    <lineage>
        <taxon>Eukaryota</taxon>
        <taxon>Fungi</taxon>
        <taxon>Dikarya</taxon>
        <taxon>Ascomycota</taxon>
        <taxon>Pezizomycotina</taxon>
        <taxon>Sordariomycetes</taxon>
        <taxon>Hypocreomycetidae</taxon>
        <taxon>Glomerellales</taxon>
        <taxon>Glomerellaceae</taxon>
        <taxon>Colletotrichum</taxon>
        <taxon>Colletotrichum graminicola species complex</taxon>
    </lineage>
</organism>
<evidence type="ECO:0000313" key="2">
    <source>
        <dbReference type="EMBL" id="KAK2033471.1"/>
    </source>
</evidence>
<dbReference type="AlphaFoldDB" id="A0AAD9HSI2"/>
<name>A0AAD9HSI2_9PEZI</name>
<evidence type="ECO:0000256" key="1">
    <source>
        <dbReference type="SAM" id="MobiDB-lite"/>
    </source>
</evidence>
<protein>
    <submittedName>
        <fullName evidence="2">Uncharacterized protein</fullName>
    </submittedName>
</protein>